<dbReference type="Pfam" id="PF00266">
    <property type="entry name" value="Aminotran_5"/>
    <property type="match status" value="1"/>
</dbReference>
<dbReference type="InterPro" id="IPR015421">
    <property type="entry name" value="PyrdxlP-dep_Trfase_major"/>
</dbReference>
<dbReference type="Proteomes" id="UP000199064">
    <property type="component" value="Unassembled WGS sequence"/>
</dbReference>
<name>A0A1H4LV91_9HYPH</name>
<dbReference type="EMBL" id="FNSL01000001">
    <property type="protein sequence ID" value="SEB74487.1"/>
    <property type="molecule type" value="Genomic_DNA"/>
</dbReference>
<dbReference type="GO" id="GO:0030429">
    <property type="term" value="F:kynureninase activity"/>
    <property type="evidence" value="ECO:0007669"/>
    <property type="project" value="InterPro"/>
</dbReference>
<dbReference type="Gene3D" id="3.90.1150.10">
    <property type="entry name" value="Aspartate Aminotransferase, domain 1"/>
    <property type="match status" value="1"/>
</dbReference>
<protein>
    <submittedName>
        <fullName evidence="5">Selenocysteine lyase/Cysteine desulfurase</fullName>
    </submittedName>
</protein>
<dbReference type="AlphaFoldDB" id="A0A1H4LV91"/>
<dbReference type="RefSeq" id="WP_244509089.1">
    <property type="nucleotide sequence ID" value="NZ_FNSL01000001.1"/>
</dbReference>
<keyword evidence="3" id="KW-0663">Pyridoxal phosphate</keyword>
<evidence type="ECO:0000313" key="5">
    <source>
        <dbReference type="EMBL" id="SEB74487.1"/>
    </source>
</evidence>
<keyword evidence="2" id="KW-0378">Hydrolase</keyword>
<dbReference type="GO" id="GO:0019441">
    <property type="term" value="P:L-tryptophan catabolic process to kynurenine"/>
    <property type="evidence" value="ECO:0007669"/>
    <property type="project" value="TreeGrafter"/>
</dbReference>
<dbReference type="PANTHER" id="PTHR14084:SF0">
    <property type="entry name" value="KYNURENINASE"/>
    <property type="match status" value="1"/>
</dbReference>
<dbReference type="GO" id="GO:0005737">
    <property type="term" value="C:cytoplasm"/>
    <property type="evidence" value="ECO:0007669"/>
    <property type="project" value="InterPro"/>
</dbReference>
<sequence>MPAQKRTMDGSGYLLYHSIGMYPGKAAEMAEALSDFSFGWGQCDNEQWGRALGLRQEFIDRWSALIGAPDGTLTTSENVTTALNSLVGALPAEHLRGRRVLIAGDCFPSMHFLLSGLAQRYGFTLDTVPIRPGEHWVRDHDVIAAWSADVGVCLLTYVTSTSSHRCDLERLVAHGRKMGSVIGVDITQAAGLLPFDVMRPAVDFTISTSLKWLCATPGAGVLHVAEPLLAACRPELRGWFSQDDIFSWDLESFSYARDARRFDNGTPSILACAGSLPALRWHAQQDQAALLEHNRHLSGIVADLARDIGLSLASPLDEAERGGSVMLALPEKQDPARVVAQLAAAELYADHRGQILRLSPGFMTTESGVARLADVLKAL</sequence>
<organism evidence="5 6">
    <name type="scientific">Nitratireductor aquibiodomus</name>
    <dbReference type="NCBI Taxonomy" id="204799"/>
    <lineage>
        <taxon>Bacteria</taxon>
        <taxon>Pseudomonadati</taxon>
        <taxon>Pseudomonadota</taxon>
        <taxon>Alphaproteobacteria</taxon>
        <taxon>Hyphomicrobiales</taxon>
        <taxon>Phyllobacteriaceae</taxon>
        <taxon>Nitratireductor</taxon>
    </lineage>
</organism>
<dbReference type="InterPro" id="IPR010111">
    <property type="entry name" value="Kynureninase"/>
</dbReference>
<evidence type="ECO:0000256" key="2">
    <source>
        <dbReference type="ARBA" id="ARBA00022801"/>
    </source>
</evidence>
<keyword evidence="6" id="KW-1185">Reference proteome</keyword>
<dbReference type="InterPro" id="IPR015422">
    <property type="entry name" value="PyrdxlP-dep_Trfase_small"/>
</dbReference>
<dbReference type="InterPro" id="IPR015424">
    <property type="entry name" value="PyrdxlP-dep_Trfase"/>
</dbReference>
<accession>A0A1H4LV91</accession>
<keyword evidence="1" id="KW-0662">Pyridine nucleotide biosynthesis</keyword>
<gene>
    <name evidence="5" type="ORF">SAMN05216452_3010</name>
</gene>
<evidence type="ECO:0000256" key="3">
    <source>
        <dbReference type="ARBA" id="ARBA00022898"/>
    </source>
</evidence>
<evidence type="ECO:0000313" key="6">
    <source>
        <dbReference type="Proteomes" id="UP000199064"/>
    </source>
</evidence>
<dbReference type="InterPro" id="IPR000192">
    <property type="entry name" value="Aminotrans_V_dom"/>
</dbReference>
<proteinExistence type="predicted"/>
<dbReference type="GO" id="GO:0009435">
    <property type="term" value="P:NAD+ biosynthetic process"/>
    <property type="evidence" value="ECO:0007669"/>
    <property type="project" value="InterPro"/>
</dbReference>
<reference evidence="6" key="1">
    <citation type="submission" date="2016-10" db="EMBL/GenBank/DDBJ databases">
        <authorList>
            <person name="Varghese N."/>
            <person name="Submissions S."/>
        </authorList>
    </citation>
    <scope>NUCLEOTIDE SEQUENCE [LARGE SCALE GENOMIC DNA]</scope>
    <source>
        <strain evidence="6">ES.061</strain>
    </source>
</reference>
<keyword evidence="5" id="KW-0456">Lyase</keyword>
<feature type="domain" description="Aminotransferase class V" evidence="4">
    <location>
        <begin position="65"/>
        <end position="311"/>
    </location>
</feature>
<dbReference type="PANTHER" id="PTHR14084">
    <property type="entry name" value="KYNURENINASE"/>
    <property type="match status" value="1"/>
</dbReference>
<dbReference type="Gene3D" id="3.40.640.10">
    <property type="entry name" value="Type I PLP-dependent aspartate aminotransferase-like (Major domain)"/>
    <property type="match status" value="1"/>
</dbReference>
<evidence type="ECO:0000259" key="4">
    <source>
        <dbReference type="Pfam" id="PF00266"/>
    </source>
</evidence>
<evidence type="ECO:0000256" key="1">
    <source>
        <dbReference type="ARBA" id="ARBA00022642"/>
    </source>
</evidence>
<dbReference type="GO" id="GO:0030170">
    <property type="term" value="F:pyridoxal phosphate binding"/>
    <property type="evidence" value="ECO:0007669"/>
    <property type="project" value="InterPro"/>
</dbReference>
<dbReference type="GO" id="GO:0043420">
    <property type="term" value="P:anthranilate metabolic process"/>
    <property type="evidence" value="ECO:0007669"/>
    <property type="project" value="TreeGrafter"/>
</dbReference>
<dbReference type="SUPFAM" id="SSF53383">
    <property type="entry name" value="PLP-dependent transferases"/>
    <property type="match status" value="1"/>
</dbReference>
<dbReference type="GO" id="GO:0016829">
    <property type="term" value="F:lyase activity"/>
    <property type="evidence" value="ECO:0007669"/>
    <property type="project" value="UniProtKB-KW"/>
</dbReference>